<sequence>MRLSTANLGNDLHTGAVSVPIVRRRRTWYLISVIVVVILGSIALVRGVNLGIEFTGGSEFQVSGVSSSQESQARDVVREVVSDNEPKVTMIGGSTLRVQTAQLDTQQTQQVAQDLANTYDVPVSDVSTSYIGPVWGGDVTTKMARGVVVFILLVAAVMALYFRNVKTSLAAMITLVHDMLFTAAVYGVVGFEITPATVIGFLTILGYSLYDTIVVFDKMRENTAHLTDQNRRTYSEAVELAANQTLMRSLNTSIVALLPVGSILAIGAFVLGAGTLKDISLALFIGIFVGTYSSVFLAPGLVVTLRGREKDIAAHSRRVLEARSAGTEGPGADDDSDGALESAAGATTTTTRRRR</sequence>
<dbReference type="HAMAP" id="MF_01464_B">
    <property type="entry name" value="SecF_B"/>
    <property type="match status" value="1"/>
</dbReference>
<dbReference type="SUPFAM" id="SSF82866">
    <property type="entry name" value="Multidrug efflux transporter AcrB transmembrane domain"/>
    <property type="match status" value="1"/>
</dbReference>
<dbReference type="PRINTS" id="PR01755">
    <property type="entry name" value="SECFTRNLCASE"/>
</dbReference>
<comment type="subcellular location">
    <subcellularLocation>
        <location evidence="1 9">Cell membrane</location>
        <topology evidence="1 9">Multi-pass membrane protein</topology>
    </subcellularLocation>
</comment>
<keyword evidence="13" id="KW-1185">Reference proteome</keyword>
<evidence type="ECO:0000256" key="4">
    <source>
        <dbReference type="ARBA" id="ARBA00022692"/>
    </source>
</evidence>
<feature type="transmembrane region" description="Helical" evidence="9">
    <location>
        <begin position="143"/>
        <end position="162"/>
    </location>
</feature>
<dbReference type="InterPro" id="IPR022646">
    <property type="entry name" value="SecD/SecF_CS"/>
</dbReference>
<protein>
    <recommendedName>
        <fullName evidence="9">Protein-export membrane protein SecF</fullName>
    </recommendedName>
</protein>
<evidence type="ECO:0000256" key="7">
    <source>
        <dbReference type="ARBA" id="ARBA00023010"/>
    </source>
</evidence>
<dbReference type="InterPro" id="IPR022645">
    <property type="entry name" value="SecD/SecF_bac"/>
</dbReference>
<evidence type="ECO:0000256" key="6">
    <source>
        <dbReference type="ARBA" id="ARBA00022989"/>
    </source>
</evidence>
<evidence type="ECO:0000313" key="13">
    <source>
        <dbReference type="Proteomes" id="UP000612352"/>
    </source>
</evidence>
<keyword evidence="5 9" id="KW-0653">Protein transport</keyword>
<evidence type="ECO:0000256" key="3">
    <source>
        <dbReference type="ARBA" id="ARBA00022475"/>
    </source>
</evidence>
<keyword evidence="2 9" id="KW-0813">Transport</keyword>
<dbReference type="PANTHER" id="PTHR30081">
    <property type="entry name" value="PROTEIN-EXPORT MEMBRANE PROTEIN SEC"/>
    <property type="match status" value="1"/>
</dbReference>
<dbReference type="InterPro" id="IPR022813">
    <property type="entry name" value="SecD/SecF_arch_bac"/>
</dbReference>
<dbReference type="Pfam" id="PF02355">
    <property type="entry name" value="SecD_SecF_C"/>
    <property type="match status" value="1"/>
</dbReference>
<proteinExistence type="inferred from homology"/>
<dbReference type="Pfam" id="PF07549">
    <property type="entry name" value="Sec_GG"/>
    <property type="match status" value="1"/>
</dbReference>
<dbReference type="EMBL" id="JAEDAJ010000001">
    <property type="protein sequence ID" value="MBK0329826.1"/>
    <property type="molecule type" value="Genomic_DNA"/>
</dbReference>
<evidence type="ECO:0000313" key="12">
    <source>
        <dbReference type="EMBL" id="MBK0329826.1"/>
    </source>
</evidence>
<evidence type="ECO:0000256" key="9">
    <source>
        <dbReference type="HAMAP-Rule" id="MF_01464"/>
    </source>
</evidence>
<dbReference type="InterPro" id="IPR005665">
    <property type="entry name" value="SecF_bac"/>
</dbReference>
<feature type="transmembrane region" description="Helical" evidence="9">
    <location>
        <begin position="169"/>
        <end position="189"/>
    </location>
</feature>
<dbReference type="RefSeq" id="WP_200500523.1">
    <property type="nucleotide sequence ID" value="NZ_JAEDAJ010000001.1"/>
</dbReference>
<evidence type="ECO:0000256" key="8">
    <source>
        <dbReference type="ARBA" id="ARBA00023136"/>
    </source>
</evidence>
<comment type="function">
    <text evidence="9">Part of the Sec protein translocase complex. Interacts with the SecYEG preprotein conducting channel. SecDF uses the proton motive force (PMF) to complete protein translocation after the ATP-dependent function of SecA.</text>
</comment>
<feature type="transmembrane region" description="Helical" evidence="9">
    <location>
        <begin position="195"/>
        <end position="216"/>
    </location>
</feature>
<gene>
    <name evidence="9 12" type="primary">secF</name>
    <name evidence="12" type="ORF">I8D64_00200</name>
</gene>
<accession>A0ABS1B5B4</accession>
<evidence type="ECO:0000256" key="10">
    <source>
        <dbReference type="SAM" id="MobiDB-lite"/>
    </source>
</evidence>
<dbReference type="Gene3D" id="1.20.1640.10">
    <property type="entry name" value="Multidrug efflux transporter AcrB transmembrane domain"/>
    <property type="match status" value="1"/>
</dbReference>
<feature type="transmembrane region" description="Helical" evidence="9">
    <location>
        <begin position="28"/>
        <end position="48"/>
    </location>
</feature>
<evidence type="ECO:0000256" key="1">
    <source>
        <dbReference type="ARBA" id="ARBA00004651"/>
    </source>
</evidence>
<keyword evidence="8 9" id="KW-0472">Membrane</keyword>
<keyword evidence="7 9" id="KW-0811">Translocation</keyword>
<feature type="region of interest" description="Disordered" evidence="10">
    <location>
        <begin position="319"/>
        <end position="355"/>
    </location>
</feature>
<evidence type="ECO:0000256" key="5">
    <source>
        <dbReference type="ARBA" id="ARBA00022927"/>
    </source>
</evidence>
<keyword evidence="6 9" id="KW-1133">Transmembrane helix</keyword>
<feature type="transmembrane region" description="Helical" evidence="9">
    <location>
        <begin position="279"/>
        <end position="303"/>
    </location>
</feature>
<dbReference type="NCBIfam" id="TIGR00966">
    <property type="entry name" value="transloc_SecF"/>
    <property type="match status" value="1"/>
</dbReference>
<comment type="subunit">
    <text evidence="9">Forms a complex with SecD. Part of the essential Sec protein translocation apparatus which comprises SecA, SecYEG and auxiliary proteins SecDF. Other proteins may also be involved.</text>
</comment>
<organism evidence="12 13">
    <name type="scientific">Brachybacterium halotolerans</name>
    <dbReference type="NCBI Taxonomy" id="2795215"/>
    <lineage>
        <taxon>Bacteria</taxon>
        <taxon>Bacillati</taxon>
        <taxon>Actinomycetota</taxon>
        <taxon>Actinomycetes</taxon>
        <taxon>Micrococcales</taxon>
        <taxon>Dermabacteraceae</taxon>
        <taxon>Brachybacterium</taxon>
    </lineage>
</organism>
<feature type="domain" description="Protein export membrane protein SecD/SecF C-terminal" evidence="11">
    <location>
        <begin position="116"/>
        <end position="306"/>
    </location>
</feature>
<comment type="similarity">
    <text evidence="9">Belongs to the SecD/SecF family. SecF subfamily.</text>
</comment>
<dbReference type="Proteomes" id="UP000612352">
    <property type="component" value="Unassembled WGS sequence"/>
</dbReference>
<dbReference type="PANTHER" id="PTHR30081:SF8">
    <property type="entry name" value="PROTEIN TRANSLOCASE SUBUNIT SECF"/>
    <property type="match status" value="1"/>
</dbReference>
<comment type="caution">
    <text evidence="12">The sequence shown here is derived from an EMBL/GenBank/DDBJ whole genome shotgun (WGS) entry which is preliminary data.</text>
</comment>
<dbReference type="InterPro" id="IPR048634">
    <property type="entry name" value="SecD_SecF_C"/>
</dbReference>
<evidence type="ECO:0000256" key="2">
    <source>
        <dbReference type="ARBA" id="ARBA00022448"/>
    </source>
</evidence>
<name>A0ABS1B5B4_9MICO</name>
<keyword evidence="3 9" id="KW-1003">Cell membrane</keyword>
<keyword evidence="4 9" id="KW-0812">Transmembrane</keyword>
<reference evidence="12 13" key="1">
    <citation type="submission" date="2020-12" db="EMBL/GenBank/DDBJ databases">
        <title>Brachybacterium sp. MASK1Z-5, whole genome shotgun sequence.</title>
        <authorList>
            <person name="Tuo L."/>
        </authorList>
    </citation>
    <scope>NUCLEOTIDE SEQUENCE [LARGE SCALE GENOMIC DNA]</scope>
    <source>
        <strain evidence="12 13">MASK1Z-5</strain>
    </source>
</reference>
<feature type="transmembrane region" description="Helical" evidence="9">
    <location>
        <begin position="254"/>
        <end position="273"/>
    </location>
</feature>
<evidence type="ECO:0000259" key="11">
    <source>
        <dbReference type="Pfam" id="PF02355"/>
    </source>
</evidence>